<keyword evidence="5" id="KW-1185">Reference proteome</keyword>
<dbReference type="Gene3D" id="1.10.3660.10">
    <property type="entry name" value="6-phosphogluconate dehydrogenase C-terminal like domain"/>
    <property type="match status" value="1"/>
</dbReference>
<dbReference type="EMBL" id="BAABKM010000002">
    <property type="protein sequence ID" value="GAA4697654.1"/>
    <property type="molecule type" value="Genomic_DNA"/>
</dbReference>
<dbReference type="InterPro" id="IPR008927">
    <property type="entry name" value="6-PGluconate_DH-like_C_sf"/>
</dbReference>
<dbReference type="SUPFAM" id="SSF48179">
    <property type="entry name" value="6-phosphogluconate dehydrogenase C-terminal domain-like"/>
    <property type="match status" value="1"/>
</dbReference>
<dbReference type="Pfam" id="PF20463">
    <property type="entry name" value="PDH_C"/>
    <property type="match status" value="1"/>
</dbReference>
<comment type="caution">
    <text evidence="4">The sequence shown here is derived from an EMBL/GenBank/DDBJ whole genome shotgun (WGS) entry which is preliminary data.</text>
</comment>
<reference evidence="5" key="1">
    <citation type="journal article" date="2019" name="Int. J. Syst. Evol. Microbiol.">
        <title>The Global Catalogue of Microorganisms (GCM) 10K type strain sequencing project: providing services to taxonomists for standard genome sequencing and annotation.</title>
        <authorList>
            <consortium name="The Broad Institute Genomics Platform"/>
            <consortium name="The Broad Institute Genome Sequencing Center for Infectious Disease"/>
            <person name="Wu L."/>
            <person name="Ma J."/>
        </authorList>
    </citation>
    <scope>NUCLEOTIDE SEQUENCE [LARGE SCALE GENOMIC DNA]</scope>
    <source>
        <strain evidence="5">JCM 18531</strain>
    </source>
</reference>
<dbReference type="Gene3D" id="3.40.50.720">
    <property type="entry name" value="NAD(P)-binding Rossmann-like Domain"/>
    <property type="match status" value="1"/>
</dbReference>
<dbReference type="InterPro" id="IPR036291">
    <property type="entry name" value="NAD(P)-bd_dom_sf"/>
</dbReference>
<evidence type="ECO:0000259" key="3">
    <source>
        <dbReference type="PROSITE" id="PS51176"/>
    </source>
</evidence>
<sequence>MADRQRVAVLGLGLIGGSIALRLAAAGLDVEGYDPDPTTRSLAAEARLEVHDELGEWLAGADVVVLAVPLDVMEPSLGTIAAYARPDALVWDVGSVKEPVHELAAGAGLADRFVGCHPMAGSELSGFGATGADLLVGVTWAVTAVEATPAAAVRDVIGFLSTHFDAHVAVLRPTVHDRVVASVSHLPHVLANELLTDLGASDHPWTAAAMAAGSFRDGTRVGGHNSARTANMVADNRRAVAASLAAAIERLTELQSLLDAADKPDLEAWFAASENVRDTYLVDAPQTSTLPVDATNEVLVEHGEDGWLVVGTDADGYRLQRGALNRVF</sequence>
<dbReference type="InterPro" id="IPR046826">
    <property type="entry name" value="PDH_N"/>
</dbReference>
<evidence type="ECO:0000313" key="5">
    <source>
        <dbReference type="Proteomes" id="UP001499974"/>
    </source>
</evidence>
<evidence type="ECO:0000256" key="2">
    <source>
        <dbReference type="ARBA" id="ARBA00023002"/>
    </source>
</evidence>
<dbReference type="Pfam" id="PF02153">
    <property type="entry name" value="PDH_N"/>
    <property type="match status" value="1"/>
</dbReference>
<dbReference type="Proteomes" id="UP001499974">
    <property type="component" value="Unassembled WGS sequence"/>
</dbReference>
<accession>A0ABP8WYG7</accession>
<organism evidence="4 5">
    <name type="scientific">Nocardioides conyzicola</name>
    <dbReference type="NCBI Taxonomy" id="1651781"/>
    <lineage>
        <taxon>Bacteria</taxon>
        <taxon>Bacillati</taxon>
        <taxon>Actinomycetota</taxon>
        <taxon>Actinomycetes</taxon>
        <taxon>Propionibacteriales</taxon>
        <taxon>Nocardioidaceae</taxon>
        <taxon>Nocardioides</taxon>
    </lineage>
</organism>
<evidence type="ECO:0000256" key="1">
    <source>
        <dbReference type="ARBA" id="ARBA00007964"/>
    </source>
</evidence>
<dbReference type="InterPro" id="IPR050812">
    <property type="entry name" value="Preph/Arog_dehydrog"/>
</dbReference>
<dbReference type="SUPFAM" id="SSF51735">
    <property type="entry name" value="NAD(P)-binding Rossmann-fold domains"/>
    <property type="match status" value="1"/>
</dbReference>
<dbReference type="PANTHER" id="PTHR21363:SF0">
    <property type="entry name" value="PREPHENATE DEHYDROGENASE [NADP(+)]"/>
    <property type="match status" value="1"/>
</dbReference>
<dbReference type="InterPro" id="IPR003099">
    <property type="entry name" value="Prephen_DH"/>
</dbReference>
<dbReference type="InterPro" id="IPR046825">
    <property type="entry name" value="PDH_C"/>
</dbReference>
<protein>
    <submittedName>
        <fullName evidence="4">Prephenate dehydrogenase/arogenate dehydrogenase family protein</fullName>
    </submittedName>
</protein>
<dbReference type="PANTHER" id="PTHR21363">
    <property type="entry name" value="PREPHENATE DEHYDROGENASE"/>
    <property type="match status" value="1"/>
</dbReference>
<gene>
    <name evidence="4" type="ORF">GCM10023349_11850</name>
</gene>
<dbReference type="PROSITE" id="PS51176">
    <property type="entry name" value="PDH_ADH"/>
    <property type="match status" value="1"/>
</dbReference>
<name>A0ABP8WYG7_9ACTN</name>
<dbReference type="RefSeq" id="WP_345520223.1">
    <property type="nucleotide sequence ID" value="NZ_BAABKM010000002.1"/>
</dbReference>
<keyword evidence="2" id="KW-0560">Oxidoreductase</keyword>
<feature type="domain" description="Prephenate/arogenate dehydrogenase" evidence="3">
    <location>
        <begin position="5"/>
        <end position="288"/>
    </location>
</feature>
<proteinExistence type="inferred from homology"/>
<comment type="similarity">
    <text evidence="1">Belongs to the prephenate/arogenate dehydrogenase family.</text>
</comment>
<evidence type="ECO:0000313" key="4">
    <source>
        <dbReference type="EMBL" id="GAA4697654.1"/>
    </source>
</evidence>